<dbReference type="PANTHER" id="PTHR42885:SF1">
    <property type="entry name" value="THREONINE-PHOSPHATE DECARBOXYLASE"/>
    <property type="match status" value="1"/>
</dbReference>
<gene>
    <name evidence="5" type="ORF">B9T62_01455</name>
</gene>
<evidence type="ECO:0000313" key="5">
    <source>
        <dbReference type="EMBL" id="ASA19600.1"/>
    </source>
</evidence>
<protein>
    <recommendedName>
        <fullName evidence="3">Aminotransferase</fullName>
        <ecNumber evidence="3">2.6.1.-</ecNumber>
    </recommendedName>
</protein>
<dbReference type="InterPro" id="IPR015422">
    <property type="entry name" value="PyrdxlP-dep_Trfase_small"/>
</dbReference>
<keyword evidence="2" id="KW-0663">Pyridoxal phosphate</keyword>
<reference evidence="5 6" key="1">
    <citation type="submission" date="2017-06" db="EMBL/GenBank/DDBJ databases">
        <title>Complete genome sequence of Paenibacillus donghaensis KCTC 13049T isolated from East Sea sediment, South Korea.</title>
        <authorList>
            <person name="Jung B.K."/>
            <person name="Hong S.-J."/>
            <person name="Shin J.-H."/>
        </authorList>
    </citation>
    <scope>NUCLEOTIDE SEQUENCE [LARGE SCALE GENOMIC DNA]</scope>
    <source>
        <strain evidence="5 6">KCTC 13049</strain>
    </source>
</reference>
<sequence length="380" mass="40648">MLEKYGHGGDLLTAAELFGVKEGEGAFIDFSANINPLGPPPGVLEVLRQHGLAAVTAYPDPGHRRFKQLLAEQLDVDSSQITVANGAAESMALLLLALAPQKVGIVEPCFSEYRQLAEQFGAEVLSVHGTAEQSFRAEAGAICGLLEQVDLLFLGQPNNPNGVQYSLAELRLLAQHAEACGTCLAVDEAFIDFIEEEQRQSLLPELTRYPQVVLVRSMTKFYAIPGLRLGFTLARPELAAAMTGKQVTWSVNGLALLAGEACLRSGPEYERATREGIAAARALLRQGLLALGCDVPPGEANFLLCGLPAPWGAAQMQEALGRTGLLVRSCAMYPGLGPGHIRVAVKGRADNALLLLRMEELMRAGPSRKGRARCGGLREK</sequence>
<dbReference type="EC" id="2.6.1.-" evidence="3"/>
<dbReference type="AlphaFoldDB" id="A0A2Z2K9S6"/>
<dbReference type="InterPro" id="IPR004839">
    <property type="entry name" value="Aminotransferase_I/II_large"/>
</dbReference>
<dbReference type="CDD" id="cd00609">
    <property type="entry name" value="AAT_like"/>
    <property type="match status" value="1"/>
</dbReference>
<dbReference type="KEGG" id="pdh:B9T62_01455"/>
<dbReference type="GO" id="GO:0030170">
    <property type="term" value="F:pyridoxal phosphate binding"/>
    <property type="evidence" value="ECO:0007669"/>
    <property type="project" value="InterPro"/>
</dbReference>
<name>A0A2Z2K9S6_9BACL</name>
<dbReference type="OrthoDB" id="9813612at2"/>
<dbReference type="SUPFAM" id="SSF53383">
    <property type="entry name" value="PLP-dependent transferases"/>
    <property type="match status" value="1"/>
</dbReference>
<dbReference type="Proteomes" id="UP000249890">
    <property type="component" value="Chromosome"/>
</dbReference>
<comment type="similarity">
    <text evidence="3">Belongs to the class-I pyridoxal-phosphate-dependent aminotransferase family.</text>
</comment>
<organism evidence="5 6">
    <name type="scientific">Paenibacillus donghaensis</name>
    <dbReference type="NCBI Taxonomy" id="414771"/>
    <lineage>
        <taxon>Bacteria</taxon>
        <taxon>Bacillati</taxon>
        <taxon>Bacillota</taxon>
        <taxon>Bacilli</taxon>
        <taxon>Bacillales</taxon>
        <taxon>Paenibacillaceae</taxon>
        <taxon>Paenibacillus</taxon>
    </lineage>
</organism>
<feature type="domain" description="Aminotransferase class I/classII large" evidence="4">
    <location>
        <begin position="28"/>
        <end position="347"/>
    </location>
</feature>
<evidence type="ECO:0000256" key="2">
    <source>
        <dbReference type="ARBA" id="ARBA00022898"/>
    </source>
</evidence>
<dbReference type="Pfam" id="PF00155">
    <property type="entry name" value="Aminotran_1_2"/>
    <property type="match status" value="1"/>
</dbReference>
<proteinExistence type="inferred from homology"/>
<dbReference type="Gene3D" id="3.90.1150.10">
    <property type="entry name" value="Aspartate Aminotransferase, domain 1"/>
    <property type="match status" value="1"/>
</dbReference>
<evidence type="ECO:0000259" key="4">
    <source>
        <dbReference type="Pfam" id="PF00155"/>
    </source>
</evidence>
<dbReference type="Gene3D" id="3.40.640.10">
    <property type="entry name" value="Type I PLP-dependent aspartate aminotransferase-like (Major domain)"/>
    <property type="match status" value="1"/>
</dbReference>
<keyword evidence="3" id="KW-0032">Aminotransferase</keyword>
<keyword evidence="6" id="KW-1185">Reference proteome</keyword>
<evidence type="ECO:0000256" key="3">
    <source>
        <dbReference type="RuleBase" id="RU000481"/>
    </source>
</evidence>
<dbReference type="PANTHER" id="PTHR42885">
    <property type="entry name" value="HISTIDINOL-PHOSPHATE AMINOTRANSFERASE-RELATED"/>
    <property type="match status" value="1"/>
</dbReference>
<accession>A0A2Z2K9S6</accession>
<evidence type="ECO:0000256" key="1">
    <source>
        <dbReference type="ARBA" id="ARBA00001933"/>
    </source>
</evidence>
<dbReference type="PROSITE" id="PS00105">
    <property type="entry name" value="AA_TRANSFER_CLASS_1"/>
    <property type="match status" value="1"/>
</dbReference>
<evidence type="ECO:0000313" key="6">
    <source>
        <dbReference type="Proteomes" id="UP000249890"/>
    </source>
</evidence>
<dbReference type="RefSeq" id="WP_087913625.1">
    <property type="nucleotide sequence ID" value="NZ_CP021780.1"/>
</dbReference>
<dbReference type="GO" id="GO:0008483">
    <property type="term" value="F:transaminase activity"/>
    <property type="evidence" value="ECO:0007669"/>
    <property type="project" value="UniProtKB-KW"/>
</dbReference>
<keyword evidence="3" id="KW-0808">Transferase</keyword>
<dbReference type="InterPro" id="IPR015424">
    <property type="entry name" value="PyrdxlP-dep_Trfase"/>
</dbReference>
<comment type="cofactor">
    <cofactor evidence="1 3">
        <name>pyridoxal 5'-phosphate</name>
        <dbReference type="ChEBI" id="CHEBI:597326"/>
    </cofactor>
</comment>
<dbReference type="InterPro" id="IPR004838">
    <property type="entry name" value="NHTrfase_class1_PyrdxlP-BS"/>
</dbReference>
<dbReference type="InterPro" id="IPR015421">
    <property type="entry name" value="PyrdxlP-dep_Trfase_major"/>
</dbReference>
<dbReference type="EMBL" id="CP021780">
    <property type="protein sequence ID" value="ASA19600.1"/>
    <property type="molecule type" value="Genomic_DNA"/>
</dbReference>